<evidence type="ECO:0000259" key="14">
    <source>
        <dbReference type="PROSITE" id="PS51352"/>
    </source>
</evidence>
<feature type="signal peptide" evidence="13">
    <location>
        <begin position="1"/>
        <end position="17"/>
    </location>
</feature>
<dbReference type="CDD" id="cd02961">
    <property type="entry name" value="PDI_a_family"/>
    <property type="match status" value="1"/>
</dbReference>
<evidence type="ECO:0000256" key="5">
    <source>
        <dbReference type="ARBA" id="ARBA00022729"/>
    </source>
</evidence>
<name>A0A2G8KWZ0_STIJA</name>
<evidence type="ECO:0000256" key="12">
    <source>
        <dbReference type="RuleBase" id="RU004208"/>
    </source>
</evidence>
<dbReference type="PANTHER" id="PTHR18929:SF132">
    <property type="entry name" value="PROTEIN DISULFIDE-ISOMERASE A3"/>
    <property type="match status" value="1"/>
</dbReference>
<evidence type="ECO:0000256" key="10">
    <source>
        <dbReference type="ARBA" id="ARBA00023284"/>
    </source>
</evidence>
<evidence type="ECO:0000256" key="8">
    <source>
        <dbReference type="ARBA" id="ARBA00023157"/>
    </source>
</evidence>
<dbReference type="GO" id="GO:0006457">
    <property type="term" value="P:protein folding"/>
    <property type="evidence" value="ECO:0007669"/>
    <property type="project" value="TreeGrafter"/>
</dbReference>
<dbReference type="FunFam" id="3.40.30.10:FF:000077">
    <property type="entry name" value="Protein disulfide-isomerase"/>
    <property type="match status" value="1"/>
</dbReference>
<dbReference type="InterPro" id="IPR036249">
    <property type="entry name" value="Thioredoxin-like_sf"/>
</dbReference>
<evidence type="ECO:0000256" key="3">
    <source>
        <dbReference type="ARBA" id="ARBA00006347"/>
    </source>
</evidence>
<comment type="subcellular location">
    <subcellularLocation>
        <location evidence="2">Endoplasmic reticulum lumen</location>
    </subcellularLocation>
</comment>
<dbReference type="Pfam" id="PF00085">
    <property type="entry name" value="Thioredoxin"/>
    <property type="match status" value="2"/>
</dbReference>
<dbReference type="CDD" id="cd02995">
    <property type="entry name" value="PDI_a_PDI_a'_C"/>
    <property type="match status" value="1"/>
</dbReference>
<dbReference type="PANTHER" id="PTHR18929">
    <property type="entry name" value="PROTEIN DISULFIDE ISOMERASE"/>
    <property type="match status" value="1"/>
</dbReference>
<evidence type="ECO:0000256" key="1">
    <source>
        <dbReference type="ARBA" id="ARBA00001182"/>
    </source>
</evidence>
<dbReference type="PROSITE" id="PS51352">
    <property type="entry name" value="THIOREDOXIN_2"/>
    <property type="match status" value="2"/>
</dbReference>
<comment type="catalytic activity">
    <reaction evidence="1 13">
        <text>Catalyzes the rearrangement of -S-S- bonds in proteins.</text>
        <dbReference type="EC" id="5.3.4.1"/>
    </reaction>
</comment>
<dbReference type="Gene3D" id="3.40.30.10">
    <property type="entry name" value="Glutaredoxin"/>
    <property type="match status" value="4"/>
</dbReference>
<accession>A0A2G8KWZ0</accession>
<dbReference type="CDD" id="cd03073">
    <property type="entry name" value="PDI_b'_ERp72_ERp57"/>
    <property type="match status" value="1"/>
</dbReference>
<proteinExistence type="inferred from homology"/>
<evidence type="ECO:0000256" key="4">
    <source>
        <dbReference type="ARBA" id="ARBA00012723"/>
    </source>
</evidence>
<evidence type="ECO:0000313" key="15">
    <source>
        <dbReference type="EMBL" id="PIK52527.1"/>
    </source>
</evidence>
<feature type="domain" description="Thioredoxin" evidence="14">
    <location>
        <begin position="6"/>
        <end position="126"/>
    </location>
</feature>
<dbReference type="InterPro" id="IPR005788">
    <property type="entry name" value="PDI_thioredoxin-like_dom"/>
</dbReference>
<dbReference type="FunFam" id="3.40.30.10:FF:000303">
    <property type="entry name" value="Protein disulfide-isomerase"/>
    <property type="match status" value="1"/>
</dbReference>
<dbReference type="EC" id="5.3.4.1" evidence="4 13"/>
<dbReference type="GO" id="GO:0034976">
    <property type="term" value="P:response to endoplasmic reticulum stress"/>
    <property type="evidence" value="ECO:0007669"/>
    <property type="project" value="TreeGrafter"/>
</dbReference>
<protein>
    <recommendedName>
        <fullName evidence="4 13">Protein disulfide-isomerase</fullName>
        <ecNumber evidence="4 13">5.3.4.1</ecNumber>
    </recommendedName>
</protein>
<evidence type="ECO:0000256" key="6">
    <source>
        <dbReference type="ARBA" id="ARBA00022737"/>
    </source>
</evidence>
<comment type="caution">
    <text evidence="15">The sequence shown here is derived from an EMBL/GenBank/DDBJ whole genome shotgun (WGS) entry which is preliminary data.</text>
</comment>
<dbReference type="STRING" id="307972.A0A2G8KWZ0"/>
<keyword evidence="16" id="KW-1185">Reference proteome</keyword>
<dbReference type="NCBIfam" id="TIGR01130">
    <property type="entry name" value="ER_PDI_fam"/>
    <property type="match status" value="1"/>
</dbReference>
<keyword evidence="7" id="KW-0256">Endoplasmic reticulum</keyword>
<comment type="similarity">
    <text evidence="3 12">Belongs to the protein disulfide isomerase family.</text>
</comment>
<dbReference type="InterPro" id="IPR013766">
    <property type="entry name" value="Thioredoxin_domain"/>
</dbReference>
<evidence type="ECO:0000313" key="16">
    <source>
        <dbReference type="Proteomes" id="UP000230750"/>
    </source>
</evidence>
<organism evidence="15 16">
    <name type="scientific">Stichopus japonicus</name>
    <name type="common">Sea cucumber</name>
    <dbReference type="NCBI Taxonomy" id="307972"/>
    <lineage>
        <taxon>Eukaryota</taxon>
        <taxon>Metazoa</taxon>
        <taxon>Echinodermata</taxon>
        <taxon>Eleutherozoa</taxon>
        <taxon>Echinozoa</taxon>
        <taxon>Holothuroidea</taxon>
        <taxon>Aspidochirotacea</taxon>
        <taxon>Aspidochirotida</taxon>
        <taxon>Stichopodidae</taxon>
        <taxon>Apostichopus</taxon>
    </lineage>
</organism>
<keyword evidence="8 11" id="KW-1015">Disulfide bond</keyword>
<dbReference type="Proteomes" id="UP000230750">
    <property type="component" value="Unassembled WGS sequence"/>
</dbReference>
<dbReference type="NCBIfam" id="TIGR01126">
    <property type="entry name" value="pdi_dom"/>
    <property type="match status" value="1"/>
</dbReference>
<feature type="chain" id="PRO_5013423036" description="Protein disulfide-isomerase" evidence="13">
    <location>
        <begin position="18"/>
        <end position="434"/>
    </location>
</feature>
<dbReference type="OrthoDB" id="427280at2759"/>
<dbReference type="PRINTS" id="PR00421">
    <property type="entry name" value="THIOREDOXIN"/>
</dbReference>
<evidence type="ECO:0000256" key="11">
    <source>
        <dbReference type="PIRSR" id="PIRSR605792-51"/>
    </source>
</evidence>
<keyword evidence="6" id="KW-0677">Repeat</keyword>
<feature type="disulfide bond" description="Redox-active" evidence="11">
    <location>
        <begin position="47"/>
        <end position="50"/>
    </location>
</feature>
<reference evidence="15 16" key="1">
    <citation type="journal article" date="2017" name="PLoS Biol.">
        <title>The sea cucumber genome provides insights into morphological evolution and visceral regeneration.</title>
        <authorList>
            <person name="Zhang X."/>
            <person name="Sun L."/>
            <person name="Yuan J."/>
            <person name="Sun Y."/>
            <person name="Gao Y."/>
            <person name="Zhang L."/>
            <person name="Li S."/>
            <person name="Dai H."/>
            <person name="Hamel J.F."/>
            <person name="Liu C."/>
            <person name="Yu Y."/>
            <person name="Liu S."/>
            <person name="Lin W."/>
            <person name="Guo K."/>
            <person name="Jin S."/>
            <person name="Xu P."/>
            <person name="Storey K.B."/>
            <person name="Huan P."/>
            <person name="Zhang T."/>
            <person name="Zhou Y."/>
            <person name="Zhang J."/>
            <person name="Lin C."/>
            <person name="Li X."/>
            <person name="Xing L."/>
            <person name="Huo D."/>
            <person name="Sun M."/>
            <person name="Wang L."/>
            <person name="Mercier A."/>
            <person name="Li F."/>
            <person name="Yang H."/>
            <person name="Xiang J."/>
        </authorList>
    </citation>
    <scope>NUCLEOTIDE SEQUENCE [LARGE SCALE GENOMIC DNA]</scope>
    <source>
        <strain evidence="15">Shaxun</strain>
        <tissue evidence="15">Muscle</tissue>
    </source>
</reference>
<feature type="disulfide bond" description="Redox-active" evidence="11">
    <location>
        <begin position="391"/>
        <end position="394"/>
    </location>
</feature>
<dbReference type="GO" id="GO:0005788">
    <property type="term" value="C:endoplasmic reticulum lumen"/>
    <property type="evidence" value="ECO:0007669"/>
    <property type="project" value="UniProtKB-SubCell"/>
</dbReference>
<dbReference type="SUPFAM" id="SSF52833">
    <property type="entry name" value="Thioredoxin-like"/>
    <property type="match status" value="4"/>
</dbReference>
<evidence type="ECO:0000256" key="2">
    <source>
        <dbReference type="ARBA" id="ARBA00004319"/>
    </source>
</evidence>
<keyword evidence="5 13" id="KW-0732">Signal</keyword>
<feature type="domain" description="Thioredoxin" evidence="14">
    <location>
        <begin position="344"/>
        <end position="434"/>
    </location>
</feature>
<dbReference type="InterPro" id="IPR017937">
    <property type="entry name" value="Thioredoxin_CS"/>
</dbReference>
<dbReference type="FunFam" id="3.40.30.10:FF:000017">
    <property type="entry name" value="Protein disulfide-isomerase A4"/>
    <property type="match status" value="1"/>
</dbReference>
<evidence type="ECO:0000256" key="7">
    <source>
        <dbReference type="ARBA" id="ARBA00022824"/>
    </source>
</evidence>
<sequence length="434" mass="48559">MKAIFLLFIALAAVSRADDVLEYDADTFDDNIGDHEIILVEFYAPWCGHCKKLAPQYEEAATALKVSDPPVPLAKVDCDANKELCSKFGVSGYPTLKIFRDGSMSADYNGPRDAGGIVSYMQKQAGPVSKELTTSQAVEDFLGVEQPAVIGFFPSDNDDKSEFDKVANSLFEKYKFAFTTNADVAKEHGYEENAVVLFRPRRLHTKLEPTSVKYDGVIKKFKVEKFIKENAHGLCGHLTQSNNDEFKKPLVTVFYAVDYKQNPKGSNYWRNRVMKVAKAQTEEIYFAVANAQDFSHQLEEYDLKFTDKPVVTITGKNDEKFKMEDEFKPDGVALSEFLTKYFAGELEQYLKSEPVPASNDGPVKVVVAKTFDEIVNDADKDVLIEFYAPWCGHCKTLAPKYEELGEKLTSDENIVIAKMDATANDVPGNYQVSG</sequence>
<dbReference type="PROSITE" id="PS00194">
    <property type="entry name" value="THIOREDOXIN_1"/>
    <property type="match status" value="2"/>
</dbReference>
<dbReference type="InterPro" id="IPR005792">
    <property type="entry name" value="Prot_disulphide_isomerase"/>
</dbReference>
<gene>
    <name evidence="15" type="ORF">BSL78_10566</name>
</gene>
<evidence type="ECO:0000256" key="9">
    <source>
        <dbReference type="ARBA" id="ARBA00023235"/>
    </source>
</evidence>
<dbReference type="EMBL" id="MRZV01000325">
    <property type="protein sequence ID" value="PIK52527.1"/>
    <property type="molecule type" value="Genomic_DNA"/>
</dbReference>
<evidence type="ECO:0000256" key="13">
    <source>
        <dbReference type="RuleBase" id="RU361130"/>
    </source>
</evidence>
<keyword evidence="10 11" id="KW-0676">Redox-active center</keyword>
<dbReference type="AlphaFoldDB" id="A0A2G8KWZ0"/>
<keyword evidence="9 13" id="KW-0413">Isomerase</keyword>
<dbReference type="GO" id="GO:0003756">
    <property type="term" value="F:protein disulfide isomerase activity"/>
    <property type="evidence" value="ECO:0007669"/>
    <property type="project" value="UniProtKB-EC"/>
</dbReference>
<dbReference type="Pfam" id="PF13848">
    <property type="entry name" value="Thioredoxin_6"/>
    <property type="match status" value="1"/>
</dbReference>